<organism evidence="4 5">
    <name type="scientific">Thalassiosira oceanica</name>
    <name type="common">Marine diatom</name>
    <dbReference type="NCBI Taxonomy" id="159749"/>
    <lineage>
        <taxon>Eukaryota</taxon>
        <taxon>Sar</taxon>
        <taxon>Stramenopiles</taxon>
        <taxon>Ochrophyta</taxon>
        <taxon>Bacillariophyta</taxon>
        <taxon>Coscinodiscophyceae</taxon>
        <taxon>Thalassiosirophycidae</taxon>
        <taxon>Thalassiosirales</taxon>
        <taxon>Thalassiosiraceae</taxon>
        <taxon>Thalassiosira</taxon>
    </lineage>
</organism>
<sequence length="416" mass="45444">MKLAAAALTVGAVSASSIPANSKTGRSIMSKARRLDQGDMTWAANYSIKFEKCATSNDYYGGYFGGNNNNQNNNGNAAGYNGMYEQRLVHFKLCPSDTCGSDCSNGADYVVDMSEFVEAYLEEKAEAQEKACETAKQSCEYNCQNANDDETQCLNDLGLTECMEDDQNQDQGEGQQGEEFDLQEAMECRRLDVDEEAAQYYAYQNNMNNGNWNNQQNGQQQMEFFVGPYCSSDGMSILLGVFMDEVCSFEAPSGVYERFNYGQSLPYSSESLISNECISCMEVKEDENQNQENENGDNNNQQEEEEVEVKEMCERLYEPAAKCEGGLTNIYGLYPNTMGCQFIDGLTVSGKARIMATISNVSNAAKQAAKSATPGVLAGVFALTTLIFAGVAYHFHGKASKQKSPGLVSGSGGDMA</sequence>
<feature type="transmembrane region" description="Helical" evidence="2">
    <location>
        <begin position="376"/>
        <end position="395"/>
    </location>
</feature>
<name>K0T5Q3_THAOC</name>
<dbReference type="AlphaFoldDB" id="K0T5Q3"/>
<keyword evidence="2" id="KW-1133">Transmembrane helix</keyword>
<feature type="region of interest" description="Disordered" evidence="1">
    <location>
        <begin position="286"/>
        <end position="305"/>
    </location>
</feature>
<comment type="caution">
    <text evidence="4">The sequence shown here is derived from an EMBL/GenBank/DDBJ whole genome shotgun (WGS) entry which is preliminary data.</text>
</comment>
<accession>K0T5Q3</accession>
<feature type="signal peptide" evidence="3">
    <location>
        <begin position="1"/>
        <end position="15"/>
    </location>
</feature>
<evidence type="ECO:0000313" key="5">
    <source>
        <dbReference type="Proteomes" id="UP000266841"/>
    </source>
</evidence>
<evidence type="ECO:0000256" key="1">
    <source>
        <dbReference type="SAM" id="MobiDB-lite"/>
    </source>
</evidence>
<dbReference type="Proteomes" id="UP000266841">
    <property type="component" value="Unassembled WGS sequence"/>
</dbReference>
<reference evidence="4 5" key="1">
    <citation type="journal article" date="2012" name="Genome Biol.">
        <title>Genome and low-iron response of an oceanic diatom adapted to chronic iron limitation.</title>
        <authorList>
            <person name="Lommer M."/>
            <person name="Specht M."/>
            <person name="Roy A.S."/>
            <person name="Kraemer L."/>
            <person name="Andreson R."/>
            <person name="Gutowska M.A."/>
            <person name="Wolf J."/>
            <person name="Bergner S.V."/>
            <person name="Schilhabel M.B."/>
            <person name="Klostermeier U.C."/>
            <person name="Beiko R.G."/>
            <person name="Rosenstiel P."/>
            <person name="Hippler M."/>
            <person name="Laroche J."/>
        </authorList>
    </citation>
    <scope>NUCLEOTIDE SEQUENCE [LARGE SCALE GENOMIC DNA]</scope>
    <source>
        <strain evidence="4 5">CCMP1005</strain>
    </source>
</reference>
<evidence type="ECO:0000256" key="3">
    <source>
        <dbReference type="SAM" id="SignalP"/>
    </source>
</evidence>
<dbReference type="eggNOG" id="ENOG502SN9M">
    <property type="taxonomic scope" value="Eukaryota"/>
</dbReference>
<dbReference type="EMBL" id="AGNL01003952">
    <property type="protein sequence ID" value="EJK74108.1"/>
    <property type="molecule type" value="Genomic_DNA"/>
</dbReference>
<keyword evidence="2" id="KW-0812">Transmembrane</keyword>
<feature type="compositionally biased region" description="Low complexity" evidence="1">
    <location>
        <begin position="290"/>
        <end position="301"/>
    </location>
</feature>
<keyword evidence="3" id="KW-0732">Signal</keyword>
<proteinExistence type="predicted"/>
<evidence type="ECO:0000256" key="2">
    <source>
        <dbReference type="SAM" id="Phobius"/>
    </source>
</evidence>
<dbReference type="OrthoDB" id="45095at2759"/>
<protein>
    <submittedName>
        <fullName evidence="4">Uncharacterized protein</fullName>
    </submittedName>
</protein>
<gene>
    <name evidence="4" type="ORF">THAOC_04242</name>
</gene>
<keyword evidence="2" id="KW-0472">Membrane</keyword>
<feature type="chain" id="PRO_5012249163" evidence="3">
    <location>
        <begin position="16"/>
        <end position="416"/>
    </location>
</feature>
<evidence type="ECO:0000313" key="4">
    <source>
        <dbReference type="EMBL" id="EJK74108.1"/>
    </source>
</evidence>
<keyword evidence="5" id="KW-1185">Reference proteome</keyword>
<dbReference type="OMA" id="QMEFFVG"/>